<dbReference type="PANTHER" id="PTHR43787">
    <property type="entry name" value="FEMO COFACTOR BIOSYNTHESIS PROTEIN NIFB-RELATED"/>
    <property type="match status" value="1"/>
</dbReference>
<dbReference type="InterPro" id="IPR058240">
    <property type="entry name" value="rSAM_sf"/>
</dbReference>
<gene>
    <name evidence="8" type="ORF">BZG02_11630</name>
</gene>
<dbReference type="InterPro" id="IPR007197">
    <property type="entry name" value="rSAM"/>
</dbReference>
<accession>A0A2N3HXQ4</accession>
<dbReference type="SUPFAM" id="SSF102114">
    <property type="entry name" value="Radical SAM enzymes"/>
    <property type="match status" value="1"/>
</dbReference>
<organism evidence="8 9">
    <name type="scientific">Labilibaculum filiforme</name>
    <dbReference type="NCBI Taxonomy" id="1940526"/>
    <lineage>
        <taxon>Bacteria</taxon>
        <taxon>Pseudomonadati</taxon>
        <taxon>Bacteroidota</taxon>
        <taxon>Bacteroidia</taxon>
        <taxon>Marinilabiliales</taxon>
        <taxon>Marinifilaceae</taxon>
        <taxon>Labilibaculum</taxon>
    </lineage>
</organism>
<dbReference type="RefSeq" id="WP_101261611.1">
    <property type="nucleotide sequence ID" value="NZ_MVDD01000007.1"/>
</dbReference>
<dbReference type="PANTHER" id="PTHR43787:SF11">
    <property type="entry name" value="UPF0026 PROTEIN SLR1464"/>
    <property type="match status" value="1"/>
</dbReference>
<name>A0A2N3HXQ4_9BACT</name>
<feature type="domain" description="Radical SAM core" evidence="7">
    <location>
        <begin position="35"/>
        <end position="147"/>
    </location>
</feature>
<keyword evidence="6" id="KW-0411">Iron-sulfur</keyword>
<dbReference type="GO" id="GO:0046872">
    <property type="term" value="F:metal ion binding"/>
    <property type="evidence" value="ECO:0007669"/>
    <property type="project" value="UniProtKB-KW"/>
</dbReference>
<protein>
    <submittedName>
        <fullName evidence="8">Radical SAM protein</fullName>
    </submittedName>
</protein>
<evidence type="ECO:0000313" key="9">
    <source>
        <dbReference type="Proteomes" id="UP000233535"/>
    </source>
</evidence>
<dbReference type="InterPro" id="IPR013785">
    <property type="entry name" value="Aldolase_TIM"/>
</dbReference>
<dbReference type="OrthoDB" id="9795504at2"/>
<keyword evidence="9" id="KW-1185">Reference proteome</keyword>
<evidence type="ECO:0000256" key="2">
    <source>
        <dbReference type="ARBA" id="ARBA00022485"/>
    </source>
</evidence>
<evidence type="ECO:0000256" key="4">
    <source>
        <dbReference type="ARBA" id="ARBA00022723"/>
    </source>
</evidence>
<evidence type="ECO:0000256" key="6">
    <source>
        <dbReference type="ARBA" id="ARBA00023014"/>
    </source>
</evidence>
<dbReference type="Proteomes" id="UP000233535">
    <property type="component" value="Unassembled WGS sequence"/>
</dbReference>
<dbReference type="Pfam" id="PF04055">
    <property type="entry name" value="Radical_SAM"/>
    <property type="match status" value="1"/>
</dbReference>
<dbReference type="GO" id="GO:0051539">
    <property type="term" value="F:4 iron, 4 sulfur cluster binding"/>
    <property type="evidence" value="ECO:0007669"/>
    <property type="project" value="UniProtKB-KW"/>
</dbReference>
<evidence type="ECO:0000259" key="7">
    <source>
        <dbReference type="Pfam" id="PF04055"/>
    </source>
</evidence>
<comment type="caution">
    <text evidence="8">The sequence shown here is derived from an EMBL/GenBank/DDBJ whole genome shotgun (WGS) entry which is preliminary data.</text>
</comment>
<sequence length="259" mass="29390">MATFLFDKIIFGPVKSRRLGVSLGINLLPNDCKLCSFNCIYCECGWNPEQYEQKIDFHPKNQVKESLFEKLSQMKANNEDLDVITFAGNGEPTLHPEFGEIINYTIEVRNQVFPKARIAVLSNSSMIHKKSVFEALNKVDDNILKLDGGTEETIINLDQPVGKFNLNNLVELLSEFDGNLIIQTLFIRGEYAGKIIDNTTTAEIEAWISHLQRIKPKEVMIYTIFRDTPSDNLEKISLEELQQIAKKVEEAGFKTQISG</sequence>
<dbReference type="Gene3D" id="3.20.20.70">
    <property type="entry name" value="Aldolase class I"/>
    <property type="match status" value="1"/>
</dbReference>
<reference evidence="8 9" key="1">
    <citation type="journal article" date="2017" name="Front. Microbiol.">
        <title>Labilibaculum manganireducens gen. nov., sp. nov. and Labilibaculum filiforme sp. nov., Novel Bacteroidetes Isolated from Subsurface Sediments of the Baltic Sea.</title>
        <authorList>
            <person name="Vandieken V."/>
            <person name="Marshall I.P."/>
            <person name="Niemann H."/>
            <person name="Engelen B."/>
            <person name="Cypionka H."/>
        </authorList>
    </citation>
    <scope>NUCLEOTIDE SEQUENCE [LARGE SCALE GENOMIC DNA]</scope>
    <source>
        <strain evidence="8 9">59.16B</strain>
    </source>
</reference>
<keyword evidence="2" id="KW-0004">4Fe-4S</keyword>
<dbReference type="SFLD" id="SFLDS00029">
    <property type="entry name" value="Radical_SAM"/>
    <property type="match status" value="1"/>
</dbReference>
<dbReference type="EMBL" id="MVDD01000007">
    <property type="protein sequence ID" value="PKQ62838.1"/>
    <property type="molecule type" value="Genomic_DNA"/>
</dbReference>
<evidence type="ECO:0000313" key="8">
    <source>
        <dbReference type="EMBL" id="PKQ62838.1"/>
    </source>
</evidence>
<keyword evidence="5" id="KW-0408">Iron</keyword>
<comment type="cofactor">
    <cofactor evidence="1">
        <name>[4Fe-4S] cluster</name>
        <dbReference type="ChEBI" id="CHEBI:49883"/>
    </cofactor>
</comment>
<dbReference type="GO" id="GO:0003824">
    <property type="term" value="F:catalytic activity"/>
    <property type="evidence" value="ECO:0007669"/>
    <property type="project" value="InterPro"/>
</dbReference>
<proteinExistence type="predicted"/>
<keyword evidence="4" id="KW-0479">Metal-binding</keyword>
<dbReference type="CDD" id="cd01335">
    <property type="entry name" value="Radical_SAM"/>
    <property type="match status" value="1"/>
</dbReference>
<dbReference type="InterPro" id="IPR040084">
    <property type="entry name" value="GTPase_Obg"/>
</dbReference>
<evidence type="ECO:0000256" key="5">
    <source>
        <dbReference type="ARBA" id="ARBA00023004"/>
    </source>
</evidence>
<dbReference type="AlphaFoldDB" id="A0A2N3HXQ4"/>
<keyword evidence="3" id="KW-0949">S-adenosyl-L-methionine</keyword>
<evidence type="ECO:0000256" key="1">
    <source>
        <dbReference type="ARBA" id="ARBA00001966"/>
    </source>
</evidence>
<dbReference type="SFLD" id="SFLDG01083">
    <property type="entry name" value="Uncharacterised_Radical_SAM_Su"/>
    <property type="match status" value="1"/>
</dbReference>
<evidence type="ECO:0000256" key="3">
    <source>
        <dbReference type="ARBA" id="ARBA00022691"/>
    </source>
</evidence>